<dbReference type="InterPro" id="IPR014030">
    <property type="entry name" value="Ketoacyl_synth_N"/>
</dbReference>
<dbReference type="EMBL" id="JAJSPL020000063">
    <property type="protein sequence ID" value="KAK7730378.1"/>
    <property type="molecule type" value="Genomic_DNA"/>
</dbReference>
<dbReference type="AlphaFoldDB" id="A0AAN9YCG5"/>
<dbReference type="InterPro" id="IPR050091">
    <property type="entry name" value="PKS_NRPS_Biosynth_Enz"/>
</dbReference>
<evidence type="ECO:0000256" key="2">
    <source>
        <dbReference type="ARBA" id="ARBA00022553"/>
    </source>
</evidence>
<dbReference type="InterPro" id="IPR016039">
    <property type="entry name" value="Thiolase-like"/>
</dbReference>
<feature type="domain" description="Beta-ketoacyl synthase-like N-terminal" evidence="3">
    <location>
        <begin position="5"/>
        <end position="95"/>
    </location>
</feature>
<dbReference type="GO" id="GO:0044550">
    <property type="term" value="P:secondary metabolite biosynthetic process"/>
    <property type="evidence" value="ECO:0007669"/>
    <property type="project" value="TreeGrafter"/>
</dbReference>
<dbReference type="PANTHER" id="PTHR43775:SF46">
    <property type="entry name" value="FUMIGERMIN SYNTHASE"/>
    <property type="match status" value="1"/>
</dbReference>
<protein>
    <recommendedName>
        <fullName evidence="3">Beta-ketoacyl synthase-like N-terminal domain-containing protein</fullName>
    </recommendedName>
</protein>
<evidence type="ECO:0000259" key="3">
    <source>
        <dbReference type="Pfam" id="PF00109"/>
    </source>
</evidence>
<dbReference type="Proteomes" id="UP001320245">
    <property type="component" value="Unassembled WGS sequence"/>
</dbReference>
<comment type="caution">
    <text evidence="4">The sequence shown here is derived from an EMBL/GenBank/DDBJ whole genome shotgun (WGS) entry which is preliminary data.</text>
</comment>
<evidence type="ECO:0000313" key="4">
    <source>
        <dbReference type="EMBL" id="KAK7730378.1"/>
    </source>
</evidence>
<gene>
    <name evidence="4" type="ORF">SLS53_009078</name>
</gene>
<dbReference type="GO" id="GO:0004312">
    <property type="term" value="F:fatty acid synthase activity"/>
    <property type="evidence" value="ECO:0007669"/>
    <property type="project" value="TreeGrafter"/>
</dbReference>
<reference evidence="4 5" key="1">
    <citation type="journal article" date="2023" name="PLoS ONE">
        <title>Cytospora paraplurivora sp. nov. isolated from orchards with fruit tree decline syndrome in Ontario, Canada.</title>
        <authorList>
            <person name="Ilyukhin E."/>
            <person name="Nguyen H.D.T."/>
            <person name="Castle A.J."/>
            <person name="Ellouze W."/>
        </authorList>
    </citation>
    <scope>NUCLEOTIDE SEQUENCE [LARGE SCALE GENOMIC DNA]</scope>
    <source>
        <strain evidence="4 5">FDS-564</strain>
    </source>
</reference>
<sequence length="96" mass="10685">MPLCGIALRLPGGMRTTEDLWDVLSSGKDLRSTIPPDSFNISAYDTKNGSKGAVGRHHGYFLSENLAHFDASFFNMSKLEAEKTDPQQRKLLEVTR</sequence>
<keyword evidence="2" id="KW-0597">Phosphoprotein</keyword>
<keyword evidence="1" id="KW-0596">Phosphopantetheine</keyword>
<evidence type="ECO:0000256" key="1">
    <source>
        <dbReference type="ARBA" id="ARBA00022450"/>
    </source>
</evidence>
<organism evidence="4 5">
    <name type="scientific">Cytospora paraplurivora</name>
    <dbReference type="NCBI Taxonomy" id="2898453"/>
    <lineage>
        <taxon>Eukaryota</taxon>
        <taxon>Fungi</taxon>
        <taxon>Dikarya</taxon>
        <taxon>Ascomycota</taxon>
        <taxon>Pezizomycotina</taxon>
        <taxon>Sordariomycetes</taxon>
        <taxon>Sordariomycetidae</taxon>
        <taxon>Diaporthales</taxon>
        <taxon>Cytosporaceae</taxon>
        <taxon>Cytospora</taxon>
    </lineage>
</organism>
<dbReference type="SUPFAM" id="SSF53901">
    <property type="entry name" value="Thiolase-like"/>
    <property type="match status" value="1"/>
</dbReference>
<dbReference type="Gene3D" id="3.40.47.10">
    <property type="match status" value="1"/>
</dbReference>
<accession>A0AAN9YCG5</accession>
<evidence type="ECO:0000313" key="5">
    <source>
        <dbReference type="Proteomes" id="UP001320245"/>
    </source>
</evidence>
<proteinExistence type="predicted"/>
<dbReference type="Pfam" id="PF00109">
    <property type="entry name" value="ketoacyl-synt"/>
    <property type="match status" value="1"/>
</dbReference>
<dbReference type="GO" id="GO:0006633">
    <property type="term" value="P:fatty acid biosynthetic process"/>
    <property type="evidence" value="ECO:0007669"/>
    <property type="project" value="TreeGrafter"/>
</dbReference>
<dbReference type="PANTHER" id="PTHR43775">
    <property type="entry name" value="FATTY ACID SYNTHASE"/>
    <property type="match status" value="1"/>
</dbReference>
<keyword evidence="5" id="KW-1185">Reference proteome</keyword>
<name>A0AAN9YCG5_9PEZI</name>